<dbReference type="PANTHER" id="PTHR32411:SF51">
    <property type="entry name" value="GNK2-HOMOLOGOUS DOMAIN-CONTAINING PROTEIN"/>
    <property type="match status" value="1"/>
</dbReference>
<evidence type="ECO:0000256" key="3">
    <source>
        <dbReference type="ARBA" id="ARBA00022729"/>
    </source>
</evidence>
<evidence type="ECO:0000313" key="8">
    <source>
        <dbReference type="EMBL" id="PON88177.1"/>
    </source>
</evidence>
<reference evidence="9" key="1">
    <citation type="submission" date="2016-06" db="EMBL/GenBank/DDBJ databases">
        <title>Parallel loss of symbiosis genes in relatives of nitrogen-fixing non-legume Parasponia.</title>
        <authorList>
            <person name="Van Velzen R."/>
            <person name="Holmer R."/>
            <person name="Bu F."/>
            <person name="Rutten L."/>
            <person name="Van Zeijl A."/>
            <person name="Liu W."/>
            <person name="Santuari L."/>
            <person name="Cao Q."/>
            <person name="Sharma T."/>
            <person name="Shen D."/>
            <person name="Roswanjaya Y."/>
            <person name="Wardhani T."/>
            <person name="Kalhor M.S."/>
            <person name="Jansen J."/>
            <person name="Van den Hoogen J."/>
            <person name="Gungor B."/>
            <person name="Hartog M."/>
            <person name="Hontelez J."/>
            <person name="Verver J."/>
            <person name="Yang W.-C."/>
            <person name="Schijlen E."/>
            <person name="Repin R."/>
            <person name="Schilthuizen M."/>
            <person name="Schranz E."/>
            <person name="Heidstra R."/>
            <person name="Miyata K."/>
            <person name="Fedorova E."/>
            <person name="Kohlen W."/>
            <person name="Bisseling T."/>
            <person name="Smit S."/>
            <person name="Geurts R."/>
        </authorList>
    </citation>
    <scope>NUCLEOTIDE SEQUENCE [LARGE SCALE GENOMIC DNA]</scope>
    <source>
        <strain evidence="9">cv. RG33-2</strain>
    </source>
</reference>
<dbReference type="InterPro" id="IPR050581">
    <property type="entry name" value="CRR_secretory_protein"/>
</dbReference>
<keyword evidence="9" id="KW-1185">Reference proteome</keyword>
<feature type="domain" description="Gnk2-homologous" evidence="7">
    <location>
        <begin position="26"/>
        <end position="129"/>
    </location>
</feature>
<dbReference type="Pfam" id="PF01657">
    <property type="entry name" value="Stress-antifung"/>
    <property type="match status" value="2"/>
</dbReference>
<feature type="domain" description="Gnk2-homologous" evidence="7">
    <location>
        <begin position="133"/>
        <end position="238"/>
    </location>
</feature>
<sequence length="274" mass="30714">MKTSHFATLLFYLLTLSVPCYTDTNIQTSLQCSEADESALEMAFQTNLRNLFDSLVSNVPLQQGFYKTRTGKKSGRVYGLIQCRGDVSADHCSNCTKNSITVALEKCPKSKEVLVWFRWCFLRYSDSDFFGVMEQTSIVLTNDTDFDDPSVVSKGLDLMNGLTFSVQNQPLVFQTAELDVGPSGKRYGMVQCNRDISRSDCVKCLESQLGAFRMMVGTKRGWEVYGSSCFMWYHDYQFYFNISTIASAGVMRPSSHKGTAIGLIIAVIAFLMVL</sequence>
<name>A0A2P5ERK0_TREOI</name>
<keyword evidence="4" id="KW-0677">Repeat</keyword>
<dbReference type="InterPro" id="IPR038408">
    <property type="entry name" value="GNK2_sf"/>
</dbReference>
<dbReference type="AlphaFoldDB" id="A0A2P5ERK0"/>
<dbReference type="GO" id="GO:0005576">
    <property type="term" value="C:extracellular region"/>
    <property type="evidence" value="ECO:0007669"/>
    <property type="project" value="UniProtKB-SubCell"/>
</dbReference>
<evidence type="ECO:0000313" key="9">
    <source>
        <dbReference type="Proteomes" id="UP000237000"/>
    </source>
</evidence>
<gene>
    <name evidence="8" type="ORF">TorRG33x02_160060</name>
</gene>
<accession>A0A2P5ERK0</accession>
<keyword evidence="2" id="KW-0964">Secreted</keyword>
<keyword evidence="3 6" id="KW-0732">Signal</keyword>
<evidence type="ECO:0000259" key="7">
    <source>
        <dbReference type="PROSITE" id="PS51473"/>
    </source>
</evidence>
<dbReference type="InterPro" id="IPR002902">
    <property type="entry name" value="GNK2"/>
</dbReference>
<feature type="chain" id="PRO_5015108317" evidence="6">
    <location>
        <begin position="23"/>
        <end position="274"/>
    </location>
</feature>
<dbReference type="CDD" id="cd23509">
    <property type="entry name" value="Gnk2-like"/>
    <property type="match status" value="2"/>
</dbReference>
<dbReference type="EMBL" id="JXTC01000108">
    <property type="protein sequence ID" value="PON88177.1"/>
    <property type="molecule type" value="Genomic_DNA"/>
</dbReference>
<comment type="caution">
    <text evidence="8">The sequence shown here is derived from an EMBL/GenBank/DDBJ whole genome shotgun (WGS) entry which is preliminary data.</text>
</comment>
<evidence type="ECO:0000256" key="5">
    <source>
        <dbReference type="ARBA" id="ARBA00038515"/>
    </source>
</evidence>
<dbReference type="STRING" id="63057.A0A2P5ERK0"/>
<comment type="subcellular location">
    <subcellularLocation>
        <location evidence="1">Secreted</location>
    </subcellularLocation>
</comment>
<proteinExistence type="inferred from homology"/>
<dbReference type="Proteomes" id="UP000237000">
    <property type="component" value="Unassembled WGS sequence"/>
</dbReference>
<dbReference type="OrthoDB" id="1731016at2759"/>
<evidence type="ECO:0000256" key="4">
    <source>
        <dbReference type="ARBA" id="ARBA00022737"/>
    </source>
</evidence>
<dbReference type="PROSITE" id="PS51473">
    <property type="entry name" value="GNK2"/>
    <property type="match status" value="2"/>
</dbReference>
<dbReference type="InParanoid" id="A0A2P5ERK0"/>
<dbReference type="Gene3D" id="3.30.430.20">
    <property type="entry name" value="Gnk2 domain, C-X8-C-X2-C motif"/>
    <property type="match status" value="2"/>
</dbReference>
<evidence type="ECO:0000256" key="6">
    <source>
        <dbReference type="SAM" id="SignalP"/>
    </source>
</evidence>
<dbReference type="PANTHER" id="PTHR32411">
    <property type="entry name" value="CYSTEINE-RICH REPEAT SECRETORY PROTEIN 38-RELATED"/>
    <property type="match status" value="1"/>
</dbReference>
<organism evidence="8 9">
    <name type="scientific">Trema orientale</name>
    <name type="common">Charcoal tree</name>
    <name type="synonym">Celtis orientalis</name>
    <dbReference type="NCBI Taxonomy" id="63057"/>
    <lineage>
        <taxon>Eukaryota</taxon>
        <taxon>Viridiplantae</taxon>
        <taxon>Streptophyta</taxon>
        <taxon>Embryophyta</taxon>
        <taxon>Tracheophyta</taxon>
        <taxon>Spermatophyta</taxon>
        <taxon>Magnoliopsida</taxon>
        <taxon>eudicotyledons</taxon>
        <taxon>Gunneridae</taxon>
        <taxon>Pentapetalae</taxon>
        <taxon>rosids</taxon>
        <taxon>fabids</taxon>
        <taxon>Rosales</taxon>
        <taxon>Cannabaceae</taxon>
        <taxon>Trema</taxon>
    </lineage>
</organism>
<protein>
    <submittedName>
        <fullName evidence="8">Gnk2-like domain containing protein</fullName>
    </submittedName>
</protein>
<evidence type="ECO:0000256" key="2">
    <source>
        <dbReference type="ARBA" id="ARBA00022525"/>
    </source>
</evidence>
<comment type="similarity">
    <text evidence="5">Belongs to the cysteine-rich repeat secretory protein family.</text>
</comment>
<feature type="signal peptide" evidence="6">
    <location>
        <begin position="1"/>
        <end position="22"/>
    </location>
</feature>
<evidence type="ECO:0000256" key="1">
    <source>
        <dbReference type="ARBA" id="ARBA00004613"/>
    </source>
</evidence>